<dbReference type="CDD" id="cd00067">
    <property type="entry name" value="GAL4"/>
    <property type="match status" value="1"/>
</dbReference>
<dbReference type="PANTHER" id="PTHR47540:SF6">
    <property type="entry name" value="ZN(II)2CYS6 TRANSCRIPTION FACTOR (EUROFUNG)"/>
    <property type="match status" value="1"/>
</dbReference>
<dbReference type="Gene3D" id="4.10.240.10">
    <property type="entry name" value="Zn(2)-C6 fungal-type DNA-binding domain"/>
    <property type="match status" value="1"/>
</dbReference>
<dbReference type="GO" id="GO:0006351">
    <property type="term" value="P:DNA-templated transcription"/>
    <property type="evidence" value="ECO:0007669"/>
    <property type="project" value="InterPro"/>
</dbReference>
<keyword evidence="6" id="KW-0539">Nucleus</keyword>
<feature type="region of interest" description="Disordered" evidence="7">
    <location>
        <begin position="1"/>
        <end position="31"/>
    </location>
</feature>
<evidence type="ECO:0000256" key="5">
    <source>
        <dbReference type="ARBA" id="ARBA00023163"/>
    </source>
</evidence>
<feature type="region of interest" description="Disordered" evidence="7">
    <location>
        <begin position="87"/>
        <end position="106"/>
    </location>
</feature>
<dbReference type="InterPro" id="IPR001138">
    <property type="entry name" value="Zn2Cys6_DnaBD"/>
</dbReference>
<protein>
    <recommendedName>
        <fullName evidence="8">Zn(2)-C6 fungal-type domain-containing protein</fullName>
    </recommendedName>
</protein>
<organism evidence="9 10">
    <name type="scientific">Bionectria ochroleuca</name>
    <name type="common">Gliocladium roseum</name>
    <dbReference type="NCBI Taxonomy" id="29856"/>
    <lineage>
        <taxon>Eukaryota</taxon>
        <taxon>Fungi</taxon>
        <taxon>Dikarya</taxon>
        <taxon>Ascomycota</taxon>
        <taxon>Pezizomycotina</taxon>
        <taxon>Sordariomycetes</taxon>
        <taxon>Hypocreomycetidae</taxon>
        <taxon>Hypocreales</taxon>
        <taxon>Bionectriaceae</taxon>
        <taxon>Clonostachys</taxon>
    </lineage>
</organism>
<evidence type="ECO:0000313" key="9">
    <source>
        <dbReference type="EMBL" id="KAF9751169.1"/>
    </source>
</evidence>
<evidence type="ECO:0000256" key="1">
    <source>
        <dbReference type="ARBA" id="ARBA00004123"/>
    </source>
</evidence>
<keyword evidence="2" id="KW-0479">Metal-binding</keyword>
<dbReference type="AlphaFoldDB" id="A0A8H7N8L4"/>
<dbReference type="SMART" id="SM00066">
    <property type="entry name" value="GAL4"/>
    <property type="match status" value="1"/>
</dbReference>
<evidence type="ECO:0000313" key="10">
    <source>
        <dbReference type="Proteomes" id="UP000616885"/>
    </source>
</evidence>
<dbReference type="GO" id="GO:0043565">
    <property type="term" value="F:sequence-specific DNA binding"/>
    <property type="evidence" value="ECO:0007669"/>
    <property type="project" value="TreeGrafter"/>
</dbReference>
<evidence type="ECO:0000259" key="8">
    <source>
        <dbReference type="PROSITE" id="PS50048"/>
    </source>
</evidence>
<reference evidence="9" key="1">
    <citation type="submission" date="2020-10" db="EMBL/GenBank/DDBJ databases">
        <title>High-Quality Genome Resource of Clonostachys rosea strain S41 by Oxford Nanopore Long-Read Sequencing.</title>
        <authorList>
            <person name="Wang H."/>
        </authorList>
    </citation>
    <scope>NUCLEOTIDE SEQUENCE</scope>
    <source>
        <strain evidence="9">S41</strain>
    </source>
</reference>
<name>A0A8H7N8L4_BIOOC</name>
<dbReference type="EMBL" id="JADCTT010000006">
    <property type="protein sequence ID" value="KAF9751169.1"/>
    <property type="molecule type" value="Genomic_DNA"/>
</dbReference>
<accession>A0A8H7N8L4</accession>
<dbReference type="CDD" id="cd12148">
    <property type="entry name" value="fungal_TF_MHR"/>
    <property type="match status" value="1"/>
</dbReference>
<dbReference type="GO" id="GO:0008270">
    <property type="term" value="F:zinc ion binding"/>
    <property type="evidence" value="ECO:0007669"/>
    <property type="project" value="InterPro"/>
</dbReference>
<evidence type="ECO:0000256" key="4">
    <source>
        <dbReference type="ARBA" id="ARBA00023125"/>
    </source>
</evidence>
<evidence type="ECO:0000256" key="2">
    <source>
        <dbReference type="ARBA" id="ARBA00022723"/>
    </source>
</evidence>
<evidence type="ECO:0000256" key="7">
    <source>
        <dbReference type="SAM" id="MobiDB-lite"/>
    </source>
</evidence>
<dbReference type="InterPro" id="IPR051711">
    <property type="entry name" value="Stress_Response_Reg"/>
</dbReference>
<dbReference type="GO" id="GO:0045944">
    <property type="term" value="P:positive regulation of transcription by RNA polymerase II"/>
    <property type="evidence" value="ECO:0007669"/>
    <property type="project" value="TreeGrafter"/>
</dbReference>
<comment type="subcellular location">
    <subcellularLocation>
        <location evidence="1">Nucleus</location>
    </subcellularLocation>
</comment>
<proteinExistence type="predicted"/>
<dbReference type="SUPFAM" id="SSF57701">
    <property type="entry name" value="Zn2/Cys6 DNA-binding domain"/>
    <property type="match status" value="1"/>
</dbReference>
<dbReference type="PANTHER" id="PTHR47540">
    <property type="entry name" value="THIAMINE REPRESSIBLE GENES REGULATORY PROTEIN THI5"/>
    <property type="match status" value="1"/>
</dbReference>
<dbReference type="GO" id="GO:0005634">
    <property type="term" value="C:nucleus"/>
    <property type="evidence" value="ECO:0007669"/>
    <property type="project" value="UniProtKB-SubCell"/>
</dbReference>
<dbReference type="PROSITE" id="PS00463">
    <property type="entry name" value="ZN2_CY6_FUNGAL_1"/>
    <property type="match status" value="1"/>
</dbReference>
<dbReference type="Proteomes" id="UP000616885">
    <property type="component" value="Unassembled WGS sequence"/>
</dbReference>
<evidence type="ECO:0000256" key="3">
    <source>
        <dbReference type="ARBA" id="ARBA00023015"/>
    </source>
</evidence>
<dbReference type="InterPro" id="IPR036864">
    <property type="entry name" value="Zn2-C6_fun-type_DNA-bd_sf"/>
</dbReference>
<evidence type="ECO:0000256" key="6">
    <source>
        <dbReference type="ARBA" id="ARBA00023242"/>
    </source>
</evidence>
<gene>
    <name evidence="9" type="ORF">IM811_015389</name>
</gene>
<dbReference type="SMART" id="SM00906">
    <property type="entry name" value="Fungal_trans"/>
    <property type="match status" value="1"/>
</dbReference>
<feature type="domain" description="Zn(2)-C6 fungal-type" evidence="8">
    <location>
        <begin position="31"/>
        <end position="62"/>
    </location>
</feature>
<dbReference type="Pfam" id="PF04082">
    <property type="entry name" value="Fungal_trans"/>
    <property type="match status" value="1"/>
</dbReference>
<dbReference type="GO" id="GO:0000981">
    <property type="term" value="F:DNA-binding transcription factor activity, RNA polymerase II-specific"/>
    <property type="evidence" value="ECO:0007669"/>
    <property type="project" value="InterPro"/>
</dbReference>
<feature type="compositionally biased region" description="Polar residues" evidence="7">
    <location>
        <begin position="91"/>
        <end position="100"/>
    </location>
</feature>
<keyword evidence="4" id="KW-0238">DNA-binding</keyword>
<dbReference type="InterPro" id="IPR007219">
    <property type="entry name" value="XnlR_reg_dom"/>
</dbReference>
<comment type="caution">
    <text evidence="9">The sequence shown here is derived from an EMBL/GenBank/DDBJ whole genome shotgun (WGS) entry which is preliminary data.</text>
</comment>
<dbReference type="Pfam" id="PF00172">
    <property type="entry name" value="Zn_clus"/>
    <property type="match status" value="1"/>
</dbReference>
<sequence length="688" mass="76470">MSEAEVAGNSPNASSDVLSPKKPGKRPVSTACRRCHARKVKCSGGQPCDGCRQSRKESECSYPRRQRMVKVDQRYLERLVEENKQLRNHETVSSVQQRPSSLAAEPSVAEPSMDEQPWFLSINIPHTPILVGEASDLGFATRFRQSLLSDTHGHIPRLNYPSDEQLLGLSEAECGWPPASKARMLLHVAFRHVSGHYHIVRKSQILRGLENVLQNPASASFFMKSKLWALFAIGELYSAHTVNKVYGYPGMLYFAKATKGLAVISERPHIDAIEIRLLLSFYSLGINRRHSAYVLAGSAVRLSVVMGLHLNVPESQLSDVLVREHRTRVWWTAYIFDRMWALNLGNPIAVPDEAVDVAMPSDPDPSLSESSDFADAAPYIARIHLAEISGRMVQSIYVRKTHTTQQEVMLSQRVQRILKDLHEWAENIPPSLRLENTLEGSTLKSTSLSLYLSFNQSVIVATRPILLYIFRAYASSWKDSTAPEPQIPASAASLAEACSRCARESLNLLTERWVDGSFPTFDYFYPQYLFSAGTVVAVSSLLPRSKDKSEKDSEQFDSAIDVLMELRDSGHLAAAEFCQHFEAIKLLTDNLSASRSDPHEPPSILKNLTTFNSPPTATALAINPIVTPGNTASLPGQSLQELLMPPSLDLEFIDSTLFQDISQGLYWPKISPDNAGEDDWTSVTSPSH</sequence>
<keyword evidence="5" id="KW-0804">Transcription</keyword>
<keyword evidence="3" id="KW-0805">Transcription regulation</keyword>
<dbReference type="PROSITE" id="PS50048">
    <property type="entry name" value="ZN2_CY6_FUNGAL_2"/>
    <property type="match status" value="1"/>
</dbReference>